<proteinExistence type="predicted"/>
<organism evidence="2 3">
    <name type="scientific">Didymella pomorum</name>
    <dbReference type="NCBI Taxonomy" id="749634"/>
    <lineage>
        <taxon>Eukaryota</taxon>
        <taxon>Fungi</taxon>
        <taxon>Dikarya</taxon>
        <taxon>Ascomycota</taxon>
        <taxon>Pezizomycotina</taxon>
        <taxon>Dothideomycetes</taxon>
        <taxon>Pleosporomycetidae</taxon>
        <taxon>Pleosporales</taxon>
        <taxon>Pleosporineae</taxon>
        <taxon>Didymellaceae</taxon>
        <taxon>Didymella</taxon>
    </lineage>
</organism>
<dbReference type="Proteomes" id="UP001140510">
    <property type="component" value="Unassembled WGS sequence"/>
</dbReference>
<feature type="region of interest" description="Disordered" evidence="1">
    <location>
        <begin position="1"/>
        <end position="35"/>
    </location>
</feature>
<dbReference type="AlphaFoldDB" id="A0A9W9D782"/>
<evidence type="ECO:0000256" key="1">
    <source>
        <dbReference type="SAM" id="MobiDB-lite"/>
    </source>
</evidence>
<gene>
    <name evidence="2" type="ORF">N0V91_005479</name>
</gene>
<name>A0A9W9D782_9PLEO</name>
<keyword evidence="3" id="KW-1185">Reference proteome</keyword>
<accession>A0A9W9D782</accession>
<comment type="caution">
    <text evidence="2">The sequence shown here is derived from an EMBL/GenBank/DDBJ whole genome shotgun (WGS) entry which is preliminary data.</text>
</comment>
<sequence length="91" mass="10313">MAQRARGILVQKSQGPTRGEKERETRRQSQVREGMLRRGEKAAWTMWGELKGEEGSDEEDENEVVGDQELDLLEVDLIQVPITKCYGPSPV</sequence>
<protein>
    <submittedName>
        <fullName evidence="2">Uncharacterized protein</fullName>
    </submittedName>
</protein>
<feature type="compositionally biased region" description="Basic and acidic residues" evidence="1">
    <location>
        <begin position="18"/>
        <end position="27"/>
    </location>
</feature>
<reference evidence="2" key="1">
    <citation type="submission" date="2022-10" db="EMBL/GenBank/DDBJ databases">
        <title>Tapping the CABI collections for fungal endophytes: first genome assemblies for Collariella, Neodidymelliopsis, Ascochyta clinopodiicola, Didymella pomorum, Didymosphaeria variabile, Neocosmospora piperis and Neocucurbitaria cava.</title>
        <authorList>
            <person name="Hill R."/>
        </authorList>
    </citation>
    <scope>NUCLEOTIDE SEQUENCE</scope>
    <source>
        <strain evidence="2">IMI 355091</strain>
    </source>
</reference>
<dbReference type="EMBL" id="JAPEVA010000037">
    <property type="protein sequence ID" value="KAJ4405117.1"/>
    <property type="molecule type" value="Genomic_DNA"/>
</dbReference>
<evidence type="ECO:0000313" key="3">
    <source>
        <dbReference type="Proteomes" id="UP001140510"/>
    </source>
</evidence>
<evidence type="ECO:0000313" key="2">
    <source>
        <dbReference type="EMBL" id="KAJ4405117.1"/>
    </source>
</evidence>